<dbReference type="InterPro" id="IPR012533">
    <property type="entry name" value="YcnI-copper_dom"/>
</dbReference>
<evidence type="ECO:0000259" key="2">
    <source>
        <dbReference type="Pfam" id="PF07987"/>
    </source>
</evidence>
<dbReference type="Pfam" id="PF07987">
    <property type="entry name" value="DUF1775"/>
    <property type="match status" value="1"/>
</dbReference>
<keyword evidence="1" id="KW-0732">Signal</keyword>
<dbReference type="EMBL" id="CP039865">
    <property type="protein sequence ID" value="QCK86458.1"/>
    <property type="molecule type" value="Genomic_DNA"/>
</dbReference>
<dbReference type="Proteomes" id="UP000298588">
    <property type="component" value="Chromosome"/>
</dbReference>
<dbReference type="InterPro" id="IPR038507">
    <property type="entry name" value="YcnI-like_sf"/>
</dbReference>
<dbReference type="OrthoDB" id="9796962at2"/>
<dbReference type="InterPro" id="IPR058248">
    <property type="entry name" value="Lxx211020-like"/>
</dbReference>
<reference evidence="3 4" key="1">
    <citation type="submission" date="2019-04" db="EMBL/GenBank/DDBJ databases">
        <title>Phreatobacter aquaticus sp. nov.</title>
        <authorList>
            <person name="Choi A."/>
            <person name="Baek K."/>
        </authorList>
    </citation>
    <scope>NUCLEOTIDE SEQUENCE [LARGE SCALE GENOMIC DNA]</scope>
    <source>
        <strain evidence="3 4">NMCR1094</strain>
    </source>
</reference>
<dbReference type="InterPro" id="IPR036182">
    <property type="entry name" value="PCuAC_sf"/>
</dbReference>
<dbReference type="KEGG" id="paqt:E8L99_12180"/>
<dbReference type="Pfam" id="PF04314">
    <property type="entry name" value="PCuAC"/>
    <property type="match status" value="1"/>
</dbReference>
<dbReference type="PANTHER" id="PTHR36302:SF1">
    <property type="entry name" value="COPPER CHAPERONE PCU(A)C"/>
    <property type="match status" value="1"/>
</dbReference>
<accession>A0A4D7QGS9</accession>
<keyword evidence="4" id="KW-1185">Reference proteome</keyword>
<feature type="chain" id="PRO_5020508614" evidence="1">
    <location>
        <begin position="26"/>
        <end position="320"/>
    </location>
</feature>
<evidence type="ECO:0000313" key="4">
    <source>
        <dbReference type="Proteomes" id="UP000298588"/>
    </source>
</evidence>
<dbReference type="InterPro" id="IPR007410">
    <property type="entry name" value="LpqE-like"/>
</dbReference>
<name>A0A4D7QGS9_9HYPH</name>
<sequence>MTITGKTAFSLALAGLGLAATAASAHVTLERREAPAGSYYKAVLGVPHGCGREPTTSVRVTLPEGFISARPQPKTGWTLAITNGAYAKVYSSHGREIRQGAREITWSGGNLPNEHYEEFVLVGQIDASVPAGPLYFPVVQTCANGENRWVEVPAPGATAHLASPAPSLTVLAAAPSAPPAVRVGNLRIEQPWSRATPGGARVAGGYVRITNTGTEPDRLVSGATSVSERVEIHEMATTNGVMTMRPLANGIVIAPGQTVELKPGGLHIMLMGLTRPLAQGQSFKATLVFEKAGSVELDFAINAIGAGAPAGAAAGGHHHH</sequence>
<dbReference type="Gene3D" id="2.60.40.1890">
    <property type="entry name" value="PCu(A)C copper chaperone"/>
    <property type="match status" value="1"/>
</dbReference>
<dbReference type="RefSeq" id="WP_137099789.1">
    <property type="nucleotide sequence ID" value="NZ_CP039865.1"/>
</dbReference>
<dbReference type="PANTHER" id="PTHR36302">
    <property type="entry name" value="BLR7088 PROTEIN"/>
    <property type="match status" value="1"/>
</dbReference>
<dbReference type="SUPFAM" id="SSF110087">
    <property type="entry name" value="DR1885-like metal-binding protein"/>
    <property type="match status" value="1"/>
</dbReference>
<dbReference type="PIRSF" id="PIRSF037139">
    <property type="entry name" value="UCP037139"/>
    <property type="match status" value="1"/>
</dbReference>
<dbReference type="Gene3D" id="2.60.40.2230">
    <property type="entry name" value="Uncharacterised protein YcnI-like PF07987, DUF1775"/>
    <property type="match status" value="1"/>
</dbReference>
<organism evidence="3 4">
    <name type="scientific">Phreatobacter aquaticus</name>
    <dbReference type="NCBI Taxonomy" id="2570229"/>
    <lineage>
        <taxon>Bacteria</taxon>
        <taxon>Pseudomonadati</taxon>
        <taxon>Pseudomonadota</taxon>
        <taxon>Alphaproteobacteria</taxon>
        <taxon>Hyphomicrobiales</taxon>
        <taxon>Phreatobacteraceae</taxon>
        <taxon>Phreatobacter</taxon>
    </lineage>
</organism>
<dbReference type="AlphaFoldDB" id="A0A4D7QGS9"/>
<evidence type="ECO:0000256" key="1">
    <source>
        <dbReference type="SAM" id="SignalP"/>
    </source>
</evidence>
<feature type="domain" description="YncI copper-binding" evidence="2">
    <location>
        <begin position="26"/>
        <end position="170"/>
    </location>
</feature>
<feature type="signal peptide" evidence="1">
    <location>
        <begin position="1"/>
        <end position="25"/>
    </location>
</feature>
<gene>
    <name evidence="3" type="ORF">E8L99_12180</name>
</gene>
<protein>
    <submittedName>
        <fullName evidence="3">DUF1775 domain-containing protein</fullName>
    </submittedName>
</protein>
<dbReference type="CDD" id="cd08545">
    <property type="entry name" value="YcnI_like"/>
    <property type="match status" value="1"/>
</dbReference>
<evidence type="ECO:0000313" key="3">
    <source>
        <dbReference type="EMBL" id="QCK86458.1"/>
    </source>
</evidence>
<dbReference type="InterPro" id="IPR021174">
    <property type="entry name" value="UCP037139"/>
</dbReference>
<proteinExistence type="predicted"/>